<comment type="subcellular location">
    <subcellularLocation>
        <location evidence="6">Cell membrane</location>
        <topology evidence="6">Multi-pass membrane protein</topology>
    </subcellularLocation>
    <subcellularLocation>
        <location evidence="1">Membrane</location>
        <topology evidence="1">Multi-pass membrane protein</topology>
    </subcellularLocation>
</comment>
<reference evidence="7 8" key="2">
    <citation type="submission" date="2018-12" db="EMBL/GenBank/DDBJ databases">
        <title>Simiduia agarivorans gen. nov., sp. nov., a marine, agarolytic bacterium isolated from shallow coastal water from Keelung, Taiwan.</title>
        <authorList>
            <person name="Shieh W.Y."/>
        </authorList>
    </citation>
    <scope>NUCLEOTIDE SEQUENCE [LARGE SCALE GENOMIC DNA]</scope>
    <source>
        <strain evidence="7 8">GTF-13</strain>
    </source>
</reference>
<evidence type="ECO:0000313" key="7">
    <source>
        <dbReference type="EMBL" id="RRJ84811.1"/>
    </source>
</evidence>
<proteinExistence type="inferred from homology"/>
<feature type="transmembrane region" description="Helical" evidence="6">
    <location>
        <begin position="210"/>
        <end position="227"/>
    </location>
</feature>
<keyword evidence="3 6" id="KW-0812">Transmembrane</keyword>
<protein>
    <recommendedName>
        <fullName evidence="6">Probable membrane transporter protein</fullName>
    </recommendedName>
</protein>
<feature type="transmembrane region" description="Helical" evidence="6">
    <location>
        <begin position="145"/>
        <end position="172"/>
    </location>
</feature>
<feature type="transmembrane region" description="Helical" evidence="6">
    <location>
        <begin position="239"/>
        <end position="256"/>
    </location>
</feature>
<feature type="transmembrane region" description="Helical" evidence="6">
    <location>
        <begin position="93"/>
        <end position="111"/>
    </location>
</feature>
<name>A0A3P3VPU4_9GAMM</name>
<dbReference type="InterPro" id="IPR051598">
    <property type="entry name" value="TSUP/Inactive_protease-like"/>
</dbReference>
<dbReference type="RefSeq" id="WP_125015241.1">
    <property type="nucleotide sequence ID" value="NZ_QWEZ01000001.1"/>
</dbReference>
<dbReference type="PANTHER" id="PTHR43701">
    <property type="entry name" value="MEMBRANE TRANSPORTER PROTEIN MJ0441-RELATED"/>
    <property type="match status" value="1"/>
</dbReference>
<evidence type="ECO:0000256" key="3">
    <source>
        <dbReference type="ARBA" id="ARBA00022692"/>
    </source>
</evidence>
<dbReference type="PANTHER" id="PTHR43701:SF2">
    <property type="entry name" value="MEMBRANE TRANSPORTER PROTEIN YJNA-RELATED"/>
    <property type="match status" value="1"/>
</dbReference>
<evidence type="ECO:0000256" key="4">
    <source>
        <dbReference type="ARBA" id="ARBA00022989"/>
    </source>
</evidence>
<dbReference type="Proteomes" id="UP000280792">
    <property type="component" value="Unassembled WGS sequence"/>
</dbReference>
<dbReference type="AlphaFoldDB" id="A0A3P3VPU4"/>
<keyword evidence="5 6" id="KW-0472">Membrane</keyword>
<keyword evidence="4 6" id="KW-1133">Transmembrane helix</keyword>
<dbReference type="EMBL" id="QWEZ01000001">
    <property type="protein sequence ID" value="RRJ84811.1"/>
    <property type="molecule type" value="Genomic_DNA"/>
</dbReference>
<comment type="caution">
    <text evidence="7">The sequence shown here is derived from an EMBL/GenBank/DDBJ whole genome shotgun (WGS) entry which is preliminary data.</text>
</comment>
<evidence type="ECO:0000256" key="6">
    <source>
        <dbReference type="RuleBase" id="RU363041"/>
    </source>
</evidence>
<evidence type="ECO:0000256" key="2">
    <source>
        <dbReference type="ARBA" id="ARBA00009142"/>
    </source>
</evidence>
<keyword evidence="6" id="KW-1003">Cell membrane</keyword>
<dbReference type="InterPro" id="IPR002781">
    <property type="entry name" value="TM_pro_TauE-like"/>
</dbReference>
<reference evidence="7 8" key="1">
    <citation type="submission" date="2018-08" db="EMBL/GenBank/DDBJ databases">
        <authorList>
            <person name="Khan S.A."/>
        </authorList>
    </citation>
    <scope>NUCLEOTIDE SEQUENCE [LARGE SCALE GENOMIC DNA]</scope>
    <source>
        <strain evidence="7 8">GTF-13</strain>
    </source>
</reference>
<dbReference type="GO" id="GO:0005886">
    <property type="term" value="C:plasma membrane"/>
    <property type="evidence" value="ECO:0007669"/>
    <property type="project" value="UniProtKB-SubCell"/>
</dbReference>
<feature type="transmembrane region" description="Helical" evidence="6">
    <location>
        <begin position="178"/>
        <end position="203"/>
    </location>
</feature>
<organism evidence="7 8">
    <name type="scientific">Aestuariirhabdus litorea</name>
    <dbReference type="NCBI Taxonomy" id="2528527"/>
    <lineage>
        <taxon>Bacteria</taxon>
        <taxon>Pseudomonadati</taxon>
        <taxon>Pseudomonadota</taxon>
        <taxon>Gammaproteobacteria</taxon>
        <taxon>Oceanospirillales</taxon>
        <taxon>Aestuariirhabdaceae</taxon>
        <taxon>Aestuariirhabdus</taxon>
    </lineage>
</organism>
<keyword evidence="8" id="KW-1185">Reference proteome</keyword>
<accession>A0A3P3VPU4</accession>
<comment type="similarity">
    <text evidence="2 6">Belongs to the 4-toluene sulfonate uptake permease (TSUP) (TC 2.A.102) family.</text>
</comment>
<sequence length="260" mass="26472">MWLLTGVLIGAVLGLTGAGGSVFAVPMLVLGAGLAMQDATGIALGVVASSAAVGVLLRAGSGVLALRPALLLTLSGSITVVVGQQLALVIPELWLSLLFLVLALVIALRMWRQAPDQGSEVRHPRANLPPNGGAGDSNGWEWPPLVIAGGVAGMLAGIFGVGGGFFIVPMLVFLTRMAMPVAVGTSLLVILGLSLTGFMSYLLRAPQLNGLLLTWLAAGGAMGMWLGSRTAAHLNGQGLQRAFAVTIGVLSLLSLLKNAL</sequence>
<evidence type="ECO:0000256" key="1">
    <source>
        <dbReference type="ARBA" id="ARBA00004141"/>
    </source>
</evidence>
<evidence type="ECO:0000256" key="5">
    <source>
        <dbReference type="ARBA" id="ARBA00023136"/>
    </source>
</evidence>
<dbReference type="Pfam" id="PF01925">
    <property type="entry name" value="TauE"/>
    <property type="match status" value="1"/>
</dbReference>
<feature type="transmembrane region" description="Helical" evidence="6">
    <location>
        <begin position="41"/>
        <end position="57"/>
    </location>
</feature>
<gene>
    <name evidence="7" type="ORF">D0544_06890</name>
</gene>
<evidence type="ECO:0000313" key="8">
    <source>
        <dbReference type="Proteomes" id="UP000280792"/>
    </source>
</evidence>
<feature type="transmembrane region" description="Helical" evidence="6">
    <location>
        <begin position="69"/>
        <end position="87"/>
    </location>
</feature>